<dbReference type="Gene3D" id="1.25.40.10">
    <property type="entry name" value="Tetratricopeptide repeat domain"/>
    <property type="match status" value="1"/>
</dbReference>
<dbReference type="AlphaFoldDB" id="A0A9X9WNT6"/>
<dbReference type="EMBL" id="JAAEDK010000074">
    <property type="protein sequence ID" value="MBR0661996.1"/>
    <property type="molecule type" value="Genomic_DNA"/>
</dbReference>
<keyword evidence="5" id="KW-1185">Reference proteome</keyword>
<dbReference type="Proteomes" id="UP001138708">
    <property type="component" value="Unassembled WGS sequence"/>
</dbReference>
<evidence type="ECO:0000313" key="4">
    <source>
        <dbReference type="EMBL" id="NKE16803.1"/>
    </source>
</evidence>
<dbReference type="PANTHER" id="PTHR44227">
    <property type="match status" value="1"/>
</dbReference>
<accession>A0A9X9WNT6</accession>
<dbReference type="Pfam" id="PF14559">
    <property type="entry name" value="TPR_19"/>
    <property type="match status" value="1"/>
</dbReference>
<sequence>MDEAKRVAGMLRDWLAREGLSRDAFAQRARLGRSTVDKLLVGLFSSRTLAAAEKATGLALRGAPVPTPSAPPSIAVLPFAFLGEAEGRAWLAEGLAEDIATALARLRWLFVIASNSTAAFRDPSADVRQAGRDLGVRYLLQGSLRIAGGRMRVAARLVEAATGAHLWAERYDRDPTDVFAVQDDMAAHVVAAIEPSLYAAEGFRAAARPPGGLDAWGLVVRAIGLIHRVGRRQNEEAQALLRQAIALEPGYARAHALLAWAVWWSAICGWVPDYAEARRHAEDAVALDPAEPWARMALGLCLSNERHFERGIAELRAALDLNPNFALGHANLGGGLLRAGLYEEAIAETGLALRLSPLDSFAGIYTALHGRCLLAAGRFEEALPFLQASIAAFTDYPRHHNTLIACLGHLGRPEDARAAIARRETLPPPLTRTAIGRELEGFAYRALLLDGLRKAGVPE</sequence>
<dbReference type="Gene3D" id="3.40.50.10070">
    <property type="entry name" value="TolB, N-terminal domain"/>
    <property type="match status" value="1"/>
</dbReference>
<keyword evidence="1" id="KW-0677">Repeat</keyword>
<dbReference type="SMART" id="SM00028">
    <property type="entry name" value="TPR"/>
    <property type="match status" value="3"/>
</dbReference>
<keyword evidence="2" id="KW-0802">TPR repeat</keyword>
<evidence type="ECO:0000313" key="6">
    <source>
        <dbReference type="Proteomes" id="UP001138708"/>
    </source>
</evidence>
<organism evidence="3 6">
    <name type="scientific">Neoroseomonas oryzicola</name>
    <dbReference type="NCBI Taxonomy" id="535904"/>
    <lineage>
        <taxon>Bacteria</taxon>
        <taxon>Pseudomonadati</taxon>
        <taxon>Pseudomonadota</taxon>
        <taxon>Alphaproteobacteria</taxon>
        <taxon>Acetobacterales</taxon>
        <taxon>Acetobacteraceae</taxon>
        <taxon>Neoroseomonas</taxon>
    </lineage>
</organism>
<dbReference type="InterPro" id="IPR052346">
    <property type="entry name" value="O-mannosyl-transferase_TMTC"/>
</dbReference>
<name>A0A9X9WNT6_9PROT</name>
<reference evidence="3" key="1">
    <citation type="submission" date="2020-01" db="EMBL/GenBank/DDBJ databases">
        <authorList>
            <person name="Rat A."/>
        </authorList>
    </citation>
    <scope>NUCLEOTIDE SEQUENCE</scope>
    <source>
        <strain evidence="3">LMG 31161</strain>
    </source>
</reference>
<dbReference type="SUPFAM" id="SSF52964">
    <property type="entry name" value="TolB, N-terminal domain"/>
    <property type="match status" value="1"/>
</dbReference>
<reference evidence="3" key="3">
    <citation type="journal article" date="2021" name="Syst. Appl. Microbiol.">
        <title>Roseomonas hellenica sp. nov., isolated from roots of wild-growing Alkanna tinctoria.</title>
        <authorList>
            <person name="Rat A."/>
            <person name="Naranjo H.D."/>
            <person name="Lebbe L."/>
            <person name="Cnockaert M."/>
            <person name="Krigas N."/>
            <person name="Grigoriadou K."/>
            <person name="Maloupa E."/>
            <person name="Willems A."/>
        </authorList>
    </citation>
    <scope>NUCLEOTIDE SEQUENCE</scope>
    <source>
        <strain evidence="3">LMG 31161</strain>
    </source>
</reference>
<evidence type="ECO:0000313" key="5">
    <source>
        <dbReference type="Proteomes" id="UP000746741"/>
    </source>
</evidence>
<evidence type="ECO:0000313" key="3">
    <source>
        <dbReference type="EMBL" id="MBR0661996.1"/>
    </source>
</evidence>
<protein>
    <submittedName>
        <fullName evidence="3">Tetratricopeptide repeat protein</fullName>
    </submittedName>
</protein>
<dbReference type="PANTHER" id="PTHR44227:SF3">
    <property type="entry name" value="PROTEIN O-MANNOSYL-TRANSFERASE TMTC4"/>
    <property type="match status" value="1"/>
</dbReference>
<evidence type="ECO:0000256" key="2">
    <source>
        <dbReference type="ARBA" id="ARBA00022803"/>
    </source>
</evidence>
<dbReference type="RefSeq" id="WP_168040694.1">
    <property type="nucleotide sequence ID" value="NZ_JAAEDK010000074.1"/>
</dbReference>
<reference evidence="4 5" key="2">
    <citation type="submission" date="2020-02" db="EMBL/GenBank/DDBJ databases">
        <authorList>
            <person name="Sun Q."/>
            <person name="Inoue M."/>
        </authorList>
    </citation>
    <scope>NUCLEOTIDE SEQUENCE [LARGE SCALE GENOMIC DNA]</scope>
    <source>
        <strain evidence="4 5">KCTC 22478</strain>
    </source>
</reference>
<dbReference type="InterPro" id="IPR019734">
    <property type="entry name" value="TPR_rpt"/>
</dbReference>
<dbReference type="Proteomes" id="UP000746741">
    <property type="component" value="Unassembled WGS sequence"/>
</dbReference>
<comment type="caution">
    <text evidence="3">The sequence shown here is derived from an EMBL/GenBank/DDBJ whole genome shotgun (WGS) entry which is preliminary data.</text>
</comment>
<gene>
    <name evidence="4" type="ORF">GWK15_07610</name>
    <name evidence="3" type="ORF">GXW75_22270</name>
</gene>
<proteinExistence type="predicted"/>
<evidence type="ECO:0000256" key="1">
    <source>
        <dbReference type="ARBA" id="ARBA00022737"/>
    </source>
</evidence>
<dbReference type="EMBL" id="JAAVUP010000002">
    <property type="protein sequence ID" value="NKE16803.1"/>
    <property type="molecule type" value="Genomic_DNA"/>
</dbReference>
<dbReference type="SUPFAM" id="SSF48452">
    <property type="entry name" value="TPR-like"/>
    <property type="match status" value="1"/>
</dbReference>
<dbReference type="InterPro" id="IPR011990">
    <property type="entry name" value="TPR-like_helical_dom_sf"/>
</dbReference>